<protein>
    <submittedName>
        <fullName evidence="5">SDR family oxidoreductase</fullName>
    </submittedName>
</protein>
<evidence type="ECO:0000259" key="4">
    <source>
        <dbReference type="SMART" id="SM00822"/>
    </source>
</evidence>
<dbReference type="InterPro" id="IPR057326">
    <property type="entry name" value="KR_dom"/>
</dbReference>
<gene>
    <name evidence="5" type="ORF">GCM10009539_11350</name>
</gene>
<keyword evidence="2" id="KW-0560">Oxidoreductase</keyword>
<evidence type="ECO:0000256" key="2">
    <source>
        <dbReference type="ARBA" id="ARBA00023002"/>
    </source>
</evidence>
<dbReference type="PRINTS" id="PR00080">
    <property type="entry name" value="SDRFAMILY"/>
</dbReference>
<dbReference type="NCBIfam" id="NF004526">
    <property type="entry name" value="PRK05872.1"/>
    <property type="match status" value="1"/>
</dbReference>
<dbReference type="InterPro" id="IPR036291">
    <property type="entry name" value="NAD(P)-bd_dom_sf"/>
</dbReference>
<proteinExistence type="inferred from homology"/>
<accession>A0ABN0TQI9</accession>
<dbReference type="Pfam" id="PF00106">
    <property type="entry name" value="adh_short"/>
    <property type="match status" value="1"/>
</dbReference>
<sequence>MTRPPTVLITGAARGIGAELARQATAAGARVALVGLEPGRLSALADALDGATWVEADVTDQAALEAAVEHTLAAHGAIDVVVANAGIANHGTVAVTPPEAVAKVIEVNLLGVVRTVTATLPAVTASRGHYLLVSSAAAFAMLPGLAPYAAAKAGVEQFANCLRLELAHRGVTVGSAHPIWIDTDMVRSLAADLGTFRDGLRRVPGPLGRTVSVEDCASALLTGITRRARKVYVPRSVAVLSALRTLLLGPVADRVISAQARTMVPQFEAEVAASGRFFGSHSTALGGDDAR</sequence>
<dbReference type="SMART" id="SM00822">
    <property type="entry name" value="PKS_KR"/>
    <property type="match status" value="1"/>
</dbReference>
<feature type="domain" description="Ketoreductase" evidence="4">
    <location>
        <begin position="5"/>
        <end position="183"/>
    </location>
</feature>
<evidence type="ECO:0000313" key="6">
    <source>
        <dbReference type="Proteomes" id="UP001500967"/>
    </source>
</evidence>
<dbReference type="PANTHER" id="PTHR44196:SF1">
    <property type="entry name" value="DEHYDROGENASE_REDUCTASE SDR FAMILY MEMBER 7B"/>
    <property type="match status" value="1"/>
</dbReference>
<dbReference type="EMBL" id="BAAAGX010000006">
    <property type="protein sequence ID" value="GAA0227642.1"/>
    <property type="molecule type" value="Genomic_DNA"/>
</dbReference>
<dbReference type="Gene3D" id="3.40.50.720">
    <property type="entry name" value="NAD(P)-binding Rossmann-like Domain"/>
    <property type="match status" value="1"/>
</dbReference>
<comment type="similarity">
    <text evidence="1 3">Belongs to the short-chain dehydrogenases/reductases (SDR) family.</text>
</comment>
<dbReference type="InterPro" id="IPR020904">
    <property type="entry name" value="Sc_DH/Rdtase_CS"/>
</dbReference>
<dbReference type="Proteomes" id="UP001500967">
    <property type="component" value="Unassembled WGS sequence"/>
</dbReference>
<name>A0ABN0TQI9_9ACTN</name>
<organism evidence="5 6">
    <name type="scientific">Cryptosporangium japonicum</name>
    <dbReference type="NCBI Taxonomy" id="80872"/>
    <lineage>
        <taxon>Bacteria</taxon>
        <taxon>Bacillati</taxon>
        <taxon>Actinomycetota</taxon>
        <taxon>Actinomycetes</taxon>
        <taxon>Cryptosporangiales</taxon>
        <taxon>Cryptosporangiaceae</taxon>
        <taxon>Cryptosporangium</taxon>
    </lineage>
</organism>
<dbReference type="PRINTS" id="PR00081">
    <property type="entry name" value="GDHRDH"/>
</dbReference>
<evidence type="ECO:0000256" key="3">
    <source>
        <dbReference type="RuleBase" id="RU000363"/>
    </source>
</evidence>
<dbReference type="PANTHER" id="PTHR44196">
    <property type="entry name" value="DEHYDROGENASE/REDUCTASE SDR FAMILY MEMBER 7B"/>
    <property type="match status" value="1"/>
</dbReference>
<dbReference type="CDD" id="cd05233">
    <property type="entry name" value="SDR_c"/>
    <property type="match status" value="1"/>
</dbReference>
<dbReference type="SUPFAM" id="SSF51735">
    <property type="entry name" value="NAD(P)-binding Rossmann-fold domains"/>
    <property type="match status" value="1"/>
</dbReference>
<dbReference type="RefSeq" id="WP_344647660.1">
    <property type="nucleotide sequence ID" value="NZ_BAAAGX010000006.1"/>
</dbReference>
<evidence type="ECO:0000313" key="5">
    <source>
        <dbReference type="EMBL" id="GAA0227642.1"/>
    </source>
</evidence>
<comment type="caution">
    <text evidence="5">The sequence shown here is derived from an EMBL/GenBank/DDBJ whole genome shotgun (WGS) entry which is preliminary data.</text>
</comment>
<dbReference type="PROSITE" id="PS00061">
    <property type="entry name" value="ADH_SHORT"/>
    <property type="match status" value="1"/>
</dbReference>
<dbReference type="InterPro" id="IPR002347">
    <property type="entry name" value="SDR_fam"/>
</dbReference>
<keyword evidence="6" id="KW-1185">Reference proteome</keyword>
<evidence type="ECO:0000256" key="1">
    <source>
        <dbReference type="ARBA" id="ARBA00006484"/>
    </source>
</evidence>
<reference evidence="5 6" key="1">
    <citation type="journal article" date="2019" name="Int. J. Syst. Evol. Microbiol.">
        <title>The Global Catalogue of Microorganisms (GCM) 10K type strain sequencing project: providing services to taxonomists for standard genome sequencing and annotation.</title>
        <authorList>
            <consortium name="The Broad Institute Genomics Platform"/>
            <consortium name="The Broad Institute Genome Sequencing Center for Infectious Disease"/>
            <person name="Wu L."/>
            <person name="Ma J."/>
        </authorList>
    </citation>
    <scope>NUCLEOTIDE SEQUENCE [LARGE SCALE GENOMIC DNA]</scope>
    <source>
        <strain evidence="5 6">JCM 10425</strain>
    </source>
</reference>